<evidence type="ECO:0000256" key="1">
    <source>
        <dbReference type="SAM" id="MobiDB-lite"/>
    </source>
</evidence>
<dbReference type="Bgee" id="WBGene00017412">
    <property type="expression patterns" value="Expressed in embryo and 2 other cell types or tissues"/>
</dbReference>
<dbReference type="InParanoid" id="O16894"/>
<organism evidence="2 3">
    <name type="scientific">Caenorhabditis elegans</name>
    <dbReference type="NCBI Taxonomy" id="6239"/>
    <lineage>
        <taxon>Eukaryota</taxon>
        <taxon>Metazoa</taxon>
        <taxon>Ecdysozoa</taxon>
        <taxon>Nematoda</taxon>
        <taxon>Chromadorea</taxon>
        <taxon>Rhabditida</taxon>
        <taxon>Rhabditina</taxon>
        <taxon>Rhabditomorpha</taxon>
        <taxon>Rhabditoidea</taxon>
        <taxon>Rhabditidae</taxon>
        <taxon>Peloderinae</taxon>
        <taxon>Caenorhabditis</taxon>
    </lineage>
</organism>
<feature type="region of interest" description="Disordered" evidence="1">
    <location>
        <begin position="174"/>
        <end position="267"/>
    </location>
</feature>
<dbReference type="AGR" id="WB:WBGene00017412"/>
<dbReference type="PaxDb" id="6239-F13A2.3"/>
<name>O16894_CAEEL</name>
<dbReference type="AlphaFoldDB" id="O16894"/>
<proteinExistence type="predicted"/>
<feature type="compositionally biased region" description="Polar residues" evidence="1">
    <location>
        <begin position="231"/>
        <end position="243"/>
    </location>
</feature>
<dbReference type="Proteomes" id="UP000001940">
    <property type="component" value="Chromosome V"/>
</dbReference>
<dbReference type="KEGG" id="cel:CELE_F13A2.3"/>
<dbReference type="PIR" id="C89026">
    <property type="entry name" value="C89026"/>
</dbReference>
<feature type="compositionally biased region" description="Polar residues" evidence="1">
    <location>
        <begin position="185"/>
        <end position="194"/>
    </location>
</feature>
<evidence type="ECO:0000313" key="4">
    <source>
        <dbReference type="WormBase" id="F13A2.3"/>
    </source>
</evidence>
<protein>
    <submittedName>
        <fullName evidence="2">YTH domain-containing protein</fullName>
    </submittedName>
</protein>
<accession>O16894</accession>
<feature type="region of interest" description="Disordered" evidence="1">
    <location>
        <begin position="78"/>
        <end position="109"/>
    </location>
</feature>
<dbReference type="CTD" id="184394"/>
<keyword evidence="3" id="KW-1185">Reference proteome</keyword>
<dbReference type="RefSeq" id="NP_001317745.1">
    <property type="nucleotide sequence ID" value="NM_001330864.1"/>
</dbReference>
<sequence>MNSNVKADSWKVGGTSAESSKKAESGNSQNQADASNFCIVLKKNGQEFKSLELEEAGMAKTLKWMEDTFERAPRHINIKCEPISDDENPTTANSNTPTTPTTPENTEDPFEGPSYATRLPYMYLAVHNILDQANYLFKNLDGLEQGIPNPLYQNWKQTVQSTGNFPQLSWNQQAPEAMPIKQKSEANGTKPHNNTTHHRQFDSSRRREERHQAAPYQTRSAYGRYRDSWRPWQSQQDARNTYNVERERSRHDSEKGRGASNSHRQGR</sequence>
<gene>
    <name evidence="2" type="ORF">CELE_F13A2.3</name>
    <name evidence="2 4" type="ORF">F13A2.3</name>
</gene>
<feature type="compositionally biased region" description="Basic and acidic residues" evidence="1">
    <location>
        <begin position="199"/>
        <end position="212"/>
    </location>
</feature>
<dbReference type="GeneID" id="184394"/>
<feature type="compositionally biased region" description="Polar residues" evidence="1">
    <location>
        <begin position="25"/>
        <end position="34"/>
    </location>
</feature>
<evidence type="ECO:0000313" key="2">
    <source>
        <dbReference type="EMBL" id="CCD69365.2"/>
    </source>
</evidence>
<feature type="region of interest" description="Disordered" evidence="1">
    <location>
        <begin position="1"/>
        <end position="34"/>
    </location>
</feature>
<dbReference type="UCSC" id="F13A2.3">
    <property type="organism name" value="c. elegans"/>
</dbReference>
<dbReference type="WormBase" id="F13A2.3">
    <property type="protein sequence ID" value="CE51594"/>
    <property type="gene ID" value="WBGene00017412"/>
</dbReference>
<dbReference type="HOGENOM" id="CLU_826995_0_0_1"/>
<feature type="compositionally biased region" description="Low complexity" evidence="1">
    <location>
        <begin position="89"/>
        <end position="104"/>
    </location>
</feature>
<dbReference type="EMBL" id="BX284605">
    <property type="protein sequence ID" value="CCD69365.2"/>
    <property type="molecule type" value="Genomic_DNA"/>
</dbReference>
<feature type="compositionally biased region" description="Basic and acidic residues" evidence="1">
    <location>
        <begin position="244"/>
        <end position="257"/>
    </location>
</feature>
<reference evidence="2 3" key="1">
    <citation type="journal article" date="1998" name="Science">
        <title>Genome sequence of the nematode C. elegans: a platform for investigating biology.</title>
        <authorList>
            <consortium name="The C. elegans sequencing consortium"/>
            <person name="Sulson J.E."/>
            <person name="Waterston R."/>
        </authorList>
    </citation>
    <scope>NUCLEOTIDE SEQUENCE [LARGE SCALE GENOMIC DNA]</scope>
    <source>
        <strain evidence="2 3">Bristol N2</strain>
    </source>
</reference>
<evidence type="ECO:0000313" key="3">
    <source>
        <dbReference type="Proteomes" id="UP000001940"/>
    </source>
</evidence>